<name>A0A453ID06_AEGTS</name>
<sequence length="42" mass="4660">MSLGRTAEGTSLFASCYKEQDRIVTACLSCYPNSHLFFCCCC</sequence>
<evidence type="ECO:0000313" key="1">
    <source>
        <dbReference type="EnsemblPlants" id="AET4Gv20523500.1"/>
    </source>
</evidence>
<dbReference type="Gramene" id="AET4Gv20523500.1">
    <property type="protein sequence ID" value="AET4Gv20523500.1"/>
    <property type="gene ID" value="AET4Gv20523500"/>
</dbReference>
<dbReference type="Proteomes" id="UP000015105">
    <property type="component" value="Chromosome 4D"/>
</dbReference>
<reference evidence="1" key="5">
    <citation type="journal article" date="2021" name="G3 (Bethesda)">
        <title>Aegilops tauschii genome assembly Aet v5.0 features greater sequence contiguity and improved annotation.</title>
        <authorList>
            <person name="Wang L."/>
            <person name="Zhu T."/>
            <person name="Rodriguez J.C."/>
            <person name="Deal K.R."/>
            <person name="Dubcovsky J."/>
            <person name="McGuire P.E."/>
            <person name="Lux T."/>
            <person name="Spannagl M."/>
            <person name="Mayer K.F.X."/>
            <person name="Baldrich P."/>
            <person name="Meyers B.C."/>
            <person name="Huo N."/>
            <person name="Gu Y.Q."/>
            <person name="Zhou H."/>
            <person name="Devos K.M."/>
            <person name="Bennetzen J.L."/>
            <person name="Unver T."/>
            <person name="Budak H."/>
            <person name="Gulick P.J."/>
            <person name="Galiba G."/>
            <person name="Kalapos B."/>
            <person name="Nelson D.R."/>
            <person name="Li P."/>
            <person name="You F.M."/>
            <person name="Luo M.C."/>
            <person name="Dvorak J."/>
        </authorList>
    </citation>
    <scope>NUCLEOTIDE SEQUENCE [LARGE SCALE GENOMIC DNA]</scope>
    <source>
        <strain evidence="1">cv. AL8/78</strain>
    </source>
</reference>
<accession>A0A453ID06</accession>
<keyword evidence="2" id="KW-1185">Reference proteome</keyword>
<evidence type="ECO:0000313" key="2">
    <source>
        <dbReference type="Proteomes" id="UP000015105"/>
    </source>
</evidence>
<reference evidence="1" key="3">
    <citation type="journal article" date="2017" name="Nature">
        <title>Genome sequence of the progenitor of the wheat D genome Aegilops tauschii.</title>
        <authorList>
            <person name="Luo M.C."/>
            <person name="Gu Y.Q."/>
            <person name="Puiu D."/>
            <person name="Wang H."/>
            <person name="Twardziok S.O."/>
            <person name="Deal K.R."/>
            <person name="Huo N."/>
            <person name="Zhu T."/>
            <person name="Wang L."/>
            <person name="Wang Y."/>
            <person name="McGuire P.E."/>
            <person name="Liu S."/>
            <person name="Long H."/>
            <person name="Ramasamy R.K."/>
            <person name="Rodriguez J.C."/>
            <person name="Van S.L."/>
            <person name="Yuan L."/>
            <person name="Wang Z."/>
            <person name="Xia Z."/>
            <person name="Xiao L."/>
            <person name="Anderson O.D."/>
            <person name="Ouyang S."/>
            <person name="Liang Y."/>
            <person name="Zimin A.V."/>
            <person name="Pertea G."/>
            <person name="Qi P."/>
            <person name="Bennetzen J.L."/>
            <person name="Dai X."/>
            <person name="Dawson M.W."/>
            <person name="Muller H.G."/>
            <person name="Kugler K."/>
            <person name="Rivarola-Duarte L."/>
            <person name="Spannagl M."/>
            <person name="Mayer K.F.X."/>
            <person name="Lu F.H."/>
            <person name="Bevan M.W."/>
            <person name="Leroy P."/>
            <person name="Li P."/>
            <person name="You F.M."/>
            <person name="Sun Q."/>
            <person name="Liu Z."/>
            <person name="Lyons E."/>
            <person name="Wicker T."/>
            <person name="Salzberg S.L."/>
            <person name="Devos K.M."/>
            <person name="Dvorak J."/>
        </authorList>
    </citation>
    <scope>NUCLEOTIDE SEQUENCE [LARGE SCALE GENOMIC DNA]</scope>
    <source>
        <strain evidence="1">cv. AL8/78</strain>
    </source>
</reference>
<proteinExistence type="predicted"/>
<dbReference type="EnsemblPlants" id="AET4Gv20523500.1">
    <property type="protein sequence ID" value="AET4Gv20523500.1"/>
    <property type="gene ID" value="AET4Gv20523500"/>
</dbReference>
<reference evidence="2" key="1">
    <citation type="journal article" date="2014" name="Science">
        <title>Ancient hybridizations among the ancestral genomes of bread wheat.</title>
        <authorList>
            <consortium name="International Wheat Genome Sequencing Consortium,"/>
            <person name="Marcussen T."/>
            <person name="Sandve S.R."/>
            <person name="Heier L."/>
            <person name="Spannagl M."/>
            <person name="Pfeifer M."/>
            <person name="Jakobsen K.S."/>
            <person name="Wulff B.B."/>
            <person name="Steuernagel B."/>
            <person name="Mayer K.F."/>
            <person name="Olsen O.A."/>
        </authorList>
    </citation>
    <scope>NUCLEOTIDE SEQUENCE [LARGE SCALE GENOMIC DNA]</scope>
    <source>
        <strain evidence="2">cv. AL8/78</strain>
    </source>
</reference>
<dbReference type="AlphaFoldDB" id="A0A453ID06"/>
<protein>
    <submittedName>
        <fullName evidence="1">Uncharacterized protein</fullName>
    </submittedName>
</protein>
<reference evidence="2" key="2">
    <citation type="journal article" date="2017" name="Nat. Plants">
        <title>The Aegilops tauschii genome reveals multiple impacts of transposons.</title>
        <authorList>
            <person name="Zhao G."/>
            <person name="Zou C."/>
            <person name="Li K."/>
            <person name="Wang K."/>
            <person name="Li T."/>
            <person name="Gao L."/>
            <person name="Zhang X."/>
            <person name="Wang H."/>
            <person name="Yang Z."/>
            <person name="Liu X."/>
            <person name="Jiang W."/>
            <person name="Mao L."/>
            <person name="Kong X."/>
            <person name="Jiao Y."/>
            <person name="Jia J."/>
        </authorList>
    </citation>
    <scope>NUCLEOTIDE SEQUENCE [LARGE SCALE GENOMIC DNA]</scope>
    <source>
        <strain evidence="2">cv. AL8/78</strain>
    </source>
</reference>
<reference evidence="1" key="4">
    <citation type="submission" date="2019-03" db="UniProtKB">
        <authorList>
            <consortium name="EnsemblPlants"/>
        </authorList>
    </citation>
    <scope>IDENTIFICATION</scope>
</reference>
<organism evidence="1 2">
    <name type="scientific">Aegilops tauschii subsp. strangulata</name>
    <name type="common">Goatgrass</name>
    <dbReference type="NCBI Taxonomy" id="200361"/>
    <lineage>
        <taxon>Eukaryota</taxon>
        <taxon>Viridiplantae</taxon>
        <taxon>Streptophyta</taxon>
        <taxon>Embryophyta</taxon>
        <taxon>Tracheophyta</taxon>
        <taxon>Spermatophyta</taxon>
        <taxon>Magnoliopsida</taxon>
        <taxon>Liliopsida</taxon>
        <taxon>Poales</taxon>
        <taxon>Poaceae</taxon>
        <taxon>BOP clade</taxon>
        <taxon>Pooideae</taxon>
        <taxon>Triticodae</taxon>
        <taxon>Triticeae</taxon>
        <taxon>Triticinae</taxon>
        <taxon>Aegilops</taxon>
    </lineage>
</organism>